<dbReference type="InterPro" id="IPR019906">
    <property type="entry name" value="Ribosomal_uL6_bac-type"/>
</dbReference>
<dbReference type="InterPro" id="IPR020040">
    <property type="entry name" value="Ribosomal_uL6_a/b-dom"/>
</dbReference>
<proteinExistence type="evidence at protein level"/>
<organism evidence="6 7">
    <name type="scientific">Zea mays</name>
    <name type="common">Maize</name>
    <dbReference type="NCBI Taxonomy" id="4577"/>
    <lineage>
        <taxon>Eukaryota</taxon>
        <taxon>Viridiplantae</taxon>
        <taxon>Streptophyta</taxon>
        <taxon>Embryophyta</taxon>
        <taxon>Tracheophyta</taxon>
        <taxon>Spermatophyta</taxon>
        <taxon>Magnoliopsida</taxon>
        <taxon>Liliopsida</taxon>
        <taxon>Poales</taxon>
        <taxon>Poaceae</taxon>
        <taxon>PACMAD clade</taxon>
        <taxon>Panicoideae</taxon>
        <taxon>Andropogonodae</taxon>
        <taxon>Andropogoneae</taxon>
        <taxon>Tripsacinae</taxon>
        <taxon>Zea</taxon>
    </lineage>
</organism>
<dbReference type="GO" id="GO:0019843">
    <property type="term" value="F:rRNA binding"/>
    <property type="evidence" value="ECO:0007669"/>
    <property type="project" value="InterPro"/>
</dbReference>
<comment type="similarity">
    <text evidence="1 4">Belongs to the universal ribosomal protein uL6 family.</text>
</comment>
<evidence type="ECO:0000256" key="1">
    <source>
        <dbReference type="ARBA" id="ARBA00009356"/>
    </source>
</evidence>
<feature type="domain" description="Large ribosomal subunit protein uL6 alpha-beta" evidence="5">
    <location>
        <begin position="155"/>
        <end position="229"/>
    </location>
</feature>
<dbReference type="RefSeq" id="XP_008680805.1">
    <property type="nucleotide sequence ID" value="XM_008682583.3"/>
</dbReference>
<keyword evidence="3 4" id="KW-0687">Ribonucleoprotein</keyword>
<dbReference type="EnsemblPlants" id="Zm00001eb017180_T003">
    <property type="protein sequence ID" value="Zm00001eb017180_P003"/>
    <property type="gene ID" value="Zm00001eb017180"/>
</dbReference>
<dbReference type="FunFam" id="3.90.930.12:FF:000001">
    <property type="entry name" value="50S ribosomal protein L6"/>
    <property type="match status" value="1"/>
</dbReference>
<keyword evidence="7" id="KW-1185">Reference proteome</keyword>
<protein>
    <recommendedName>
        <fullName evidence="5">Large ribosomal subunit protein uL6 alpha-beta domain-containing protein</fullName>
    </recommendedName>
</protein>
<dbReference type="GO" id="GO:1990904">
    <property type="term" value="C:ribonucleoprotein complex"/>
    <property type="evidence" value="ECO:0007669"/>
    <property type="project" value="UniProtKB-KW"/>
</dbReference>
<dbReference type="GO" id="GO:0005840">
    <property type="term" value="C:ribosome"/>
    <property type="evidence" value="ECO:0007669"/>
    <property type="project" value="UniProtKB-KW"/>
</dbReference>
<dbReference type="Gene3D" id="3.90.930.12">
    <property type="entry name" value="Ribosomal protein L6, alpha-beta domain"/>
    <property type="match status" value="2"/>
</dbReference>
<gene>
    <name evidence="6" type="primary">LOC100285964</name>
</gene>
<dbReference type="InterPro" id="IPR036789">
    <property type="entry name" value="Ribosomal_uL6-like_a/b-dom_sf"/>
</dbReference>
<dbReference type="SUPFAM" id="SSF56053">
    <property type="entry name" value="Ribosomal protein L6"/>
    <property type="match status" value="2"/>
</dbReference>
<sequence>MASISPSLHHPCNSRTGFLGKTHGTRPRLFSAGRVGFVRTLVECKESRIGKQPIEVPPNVTLTLEEQFVKAKGPLGELSLSFPGDVKIVKEESGNLRVYKTAETKRANQMHGLFRSSKQKHLRQGHMQAGTTRRTLTDNIIVGVSKGFDKKLQLVGVGYRAAVEGNDLVMNLGFSHPVRMAIPEGLAVKVEENTRITVSGYDKSAIGQFAATIKKWRPPEPYKGKGIRYMDEVVRRKEGKAGKKK</sequence>
<evidence type="ECO:0000256" key="4">
    <source>
        <dbReference type="RuleBase" id="RU003869"/>
    </source>
</evidence>
<dbReference type="Gramene" id="Zm00001eb017180_T003">
    <property type="protein sequence ID" value="Zm00001eb017180_P003"/>
    <property type="gene ID" value="Zm00001eb017180"/>
</dbReference>
<feature type="domain" description="Large ribosomal subunit protein uL6 alpha-beta" evidence="5">
    <location>
        <begin position="56"/>
        <end position="120"/>
    </location>
</feature>
<keyword evidence="8" id="KW-1267">Proteomics identification</keyword>
<evidence type="ECO:0000259" key="5">
    <source>
        <dbReference type="Pfam" id="PF00347"/>
    </source>
</evidence>
<dbReference type="GO" id="GO:0006412">
    <property type="term" value="P:translation"/>
    <property type="evidence" value="ECO:0007669"/>
    <property type="project" value="InterPro"/>
</dbReference>
<dbReference type="InterPro" id="IPR002358">
    <property type="entry name" value="Ribosomal_uL6_CS"/>
</dbReference>
<reference evidence="6" key="3">
    <citation type="submission" date="2021-05" db="UniProtKB">
        <authorList>
            <consortium name="EnsemblPlants"/>
        </authorList>
    </citation>
    <scope>IDENTIFICATION</scope>
    <source>
        <strain evidence="6">cv. B73</strain>
    </source>
</reference>
<reference evidence="6" key="2">
    <citation type="submission" date="2019-07" db="EMBL/GenBank/DDBJ databases">
        <authorList>
            <person name="Seetharam A."/>
            <person name="Woodhouse M."/>
            <person name="Cannon E."/>
        </authorList>
    </citation>
    <scope>NUCLEOTIDE SEQUENCE [LARGE SCALE GENOMIC DNA]</scope>
    <source>
        <strain evidence="6">cv. B73</strain>
    </source>
</reference>
<dbReference type="PANTHER" id="PTHR11655">
    <property type="entry name" value="60S/50S RIBOSOMAL PROTEIN L6/L9"/>
    <property type="match status" value="1"/>
</dbReference>
<dbReference type="AlphaFoldDB" id="A0A804LKH5"/>
<reference evidence="7" key="1">
    <citation type="submission" date="2015-12" db="EMBL/GenBank/DDBJ databases">
        <title>Update maize B73 reference genome by single molecule sequencing technologies.</title>
        <authorList>
            <consortium name="Maize Genome Sequencing Project"/>
            <person name="Ware D."/>
        </authorList>
    </citation>
    <scope>NUCLEOTIDE SEQUENCE [LARGE SCALE GENOMIC DNA]</scope>
    <source>
        <strain evidence="7">cv. B73</strain>
    </source>
</reference>
<evidence type="ECO:0000313" key="6">
    <source>
        <dbReference type="EnsemblPlants" id="Zm00001eb017180_P003"/>
    </source>
</evidence>
<dbReference type="FunCoup" id="A0A804LKH5">
    <property type="interactions" value="1565"/>
</dbReference>
<dbReference type="GeneID" id="100285964"/>
<dbReference type="NCBIfam" id="TIGR03654">
    <property type="entry name" value="L6_bact"/>
    <property type="match status" value="1"/>
</dbReference>
<evidence type="ECO:0000313" key="7">
    <source>
        <dbReference type="Proteomes" id="UP000007305"/>
    </source>
</evidence>
<dbReference type="Proteomes" id="UP000007305">
    <property type="component" value="Chromosome 1"/>
</dbReference>
<evidence type="ECO:0000256" key="2">
    <source>
        <dbReference type="ARBA" id="ARBA00022980"/>
    </source>
</evidence>
<dbReference type="OrthoDB" id="540873at2759"/>
<accession>A0A804LKH5</accession>
<evidence type="ECO:0007829" key="8">
    <source>
        <dbReference type="PeptideAtlas" id="A0A804LKH5"/>
    </source>
</evidence>
<dbReference type="Pfam" id="PF00347">
    <property type="entry name" value="Ribosomal_L6"/>
    <property type="match status" value="2"/>
</dbReference>
<dbReference type="InParanoid" id="A0A804LKH5"/>
<name>A0A804LKH5_MAIZE</name>
<dbReference type="PROSITE" id="PS00525">
    <property type="entry name" value="RIBOSOMAL_L6_1"/>
    <property type="match status" value="1"/>
</dbReference>
<evidence type="ECO:0000256" key="3">
    <source>
        <dbReference type="ARBA" id="ARBA00023274"/>
    </source>
</evidence>
<dbReference type="HAMAP" id="MF_01365_B">
    <property type="entry name" value="Ribosomal_uL6_B"/>
    <property type="match status" value="1"/>
</dbReference>
<dbReference type="PRINTS" id="PR00059">
    <property type="entry name" value="RIBOSOMALL6"/>
</dbReference>
<dbReference type="GO" id="GO:0003735">
    <property type="term" value="F:structural constituent of ribosome"/>
    <property type="evidence" value="ECO:0000318"/>
    <property type="project" value="GO_Central"/>
</dbReference>
<keyword evidence="2 4" id="KW-0689">Ribosomal protein</keyword>
<dbReference type="InterPro" id="IPR000702">
    <property type="entry name" value="Ribosomal_uL6-like"/>
</dbReference>
<dbReference type="PANTHER" id="PTHR11655:SF14">
    <property type="entry name" value="LARGE RIBOSOMAL SUBUNIT PROTEIN UL6M"/>
    <property type="match status" value="1"/>
</dbReference>